<dbReference type="InterPro" id="IPR012910">
    <property type="entry name" value="Plug_dom"/>
</dbReference>
<evidence type="ECO:0000256" key="8">
    <source>
        <dbReference type="ARBA" id="ARBA00023065"/>
    </source>
</evidence>
<dbReference type="InterPro" id="IPR039426">
    <property type="entry name" value="TonB-dep_rcpt-like"/>
</dbReference>
<evidence type="ECO:0000256" key="3">
    <source>
        <dbReference type="ARBA" id="ARBA00022452"/>
    </source>
</evidence>
<dbReference type="Gene3D" id="2.170.130.10">
    <property type="entry name" value="TonB-dependent receptor, plug domain"/>
    <property type="match status" value="1"/>
</dbReference>
<evidence type="ECO:0000256" key="4">
    <source>
        <dbReference type="ARBA" id="ARBA00022496"/>
    </source>
</evidence>
<keyword evidence="4" id="KW-0410">Iron transport</keyword>
<dbReference type="RefSeq" id="WP_348641283.1">
    <property type="nucleotide sequence ID" value="NZ_JACHIP010000002.1"/>
</dbReference>
<feature type="compositionally biased region" description="Gly residues" evidence="13">
    <location>
        <begin position="38"/>
        <end position="51"/>
    </location>
</feature>
<dbReference type="GO" id="GO:0009279">
    <property type="term" value="C:cell outer membrane"/>
    <property type="evidence" value="ECO:0007669"/>
    <property type="project" value="UniProtKB-SubCell"/>
</dbReference>
<dbReference type="SUPFAM" id="SSF56935">
    <property type="entry name" value="Porins"/>
    <property type="match status" value="1"/>
</dbReference>
<keyword evidence="6 14" id="KW-0732">Signal</keyword>
<evidence type="ECO:0000313" key="18">
    <source>
        <dbReference type="Proteomes" id="UP000540989"/>
    </source>
</evidence>
<feature type="region of interest" description="Disordered" evidence="13">
    <location>
        <begin position="32"/>
        <end position="70"/>
    </location>
</feature>
<keyword evidence="17" id="KW-0675">Receptor</keyword>
<keyword evidence="11" id="KW-0998">Cell outer membrane</keyword>
<feature type="signal peptide" evidence="14">
    <location>
        <begin position="1"/>
        <end position="24"/>
    </location>
</feature>
<keyword evidence="10 12" id="KW-0472">Membrane</keyword>
<evidence type="ECO:0000256" key="11">
    <source>
        <dbReference type="ARBA" id="ARBA00023237"/>
    </source>
</evidence>
<evidence type="ECO:0000256" key="10">
    <source>
        <dbReference type="ARBA" id="ARBA00023136"/>
    </source>
</evidence>
<evidence type="ECO:0000256" key="5">
    <source>
        <dbReference type="ARBA" id="ARBA00022692"/>
    </source>
</evidence>
<evidence type="ECO:0000313" key="17">
    <source>
        <dbReference type="EMBL" id="MBB5057213.1"/>
    </source>
</evidence>
<evidence type="ECO:0000256" key="2">
    <source>
        <dbReference type="ARBA" id="ARBA00022448"/>
    </source>
</evidence>
<keyword evidence="7" id="KW-0408">Iron</keyword>
<comment type="subcellular location">
    <subcellularLocation>
        <location evidence="1">Cell outer membrane</location>
        <topology evidence="1">Multi-pass membrane protein</topology>
    </subcellularLocation>
</comment>
<dbReference type="InterPro" id="IPR000531">
    <property type="entry name" value="Beta-barrel_TonB"/>
</dbReference>
<feature type="domain" description="TonB-dependent receptor plug" evidence="16">
    <location>
        <begin position="82"/>
        <end position="161"/>
    </location>
</feature>
<sequence length="831" mass="89444">MKQIAIAAALIVGISAGICTFAEAQSAQTSPAAAGAPAGQGPGGQDPGGAAGQPASGTTPAPQQKVSATDEVTVTAEGETRDVQSIGSKLLLETTPGTSPIAVLAHLPSVSMTSSDPYGAYEWAVRISVRGFSQNQLGFTLDDVPLGDMSYGNLNGLHISRALIDENLGRAVLSQGTGALDTASTSNLGGAIQFYSTDPSEKRGFHAQQSFGSFSGSRTFARYDSGMLSTHTKLFVDGVYQTSDKWRGDGPIRQSYFQFNTKVQQMIGSKGVLTFYADYSNRQEVDYQDENKLWVHQFGYKTDNFGDWNVALQAANAYNAQGNTGFTVFSSIPTVFPGSIPSIQSKYGDLSNDPEDVGYYAAGGLRKDFLGYVKYETAITSHLTSKTTIYGHHNNGVGLWWTPYLPTFDPSGVQISPISERTSEYRIARGGVMSTLAYETGKNKLEGGFWFEKESFDLARRFYGTTLQSPGQSVYDVPKNPFWTQWAYNFPTNLFQVHLQDEYHITPSVAVAAGFKTSETYTTGTLVGFNQGIDLAPTDTTSNYAQGKLTSGKPFLPQVGVNWKIAKGNEVFADVAENTRAFQAGGKGFGTSPWGTTQAGFNALTSNLKAESSWSEEGGFRHTDKFVQAQASYFHVNFHDRLLAIQQGPGIAGNASILSNVGGVTTNGVDGAVTARLHEGWTFYNSLTCSKSTYDSNYTPGGAGGTPVLTGGKVVVDAPEFLYKNELSYTKKGFDAHIGSDFMGKRYFTYTDDNSVDGRFLADLGTSYHVDEIGPFEQLKLQFNLYNLANAKYYSTIGTNGFVASDPTSIGNNTLQQGSPRAVTGTFTVKF</sequence>
<proteinExistence type="inferred from homology"/>
<protein>
    <submittedName>
        <fullName evidence="17">Iron complex outermembrane receptor protein</fullName>
    </submittedName>
</protein>
<keyword evidence="9 12" id="KW-0798">TonB box</keyword>
<comment type="caution">
    <text evidence="17">The sequence shown here is derived from an EMBL/GenBank/DDBJ whole genome shotgun (WGS) entry which is preliminary data.</text>
</comment>
<evidence type="ECO:0000256" key="6">
    <source>
        <dbReference type="ARBA" id="ARBA00022729"/>
    </source>
</evidence>
<feature type="domain" description="TonB-dependent receptor-like beta-barrel" evidence="15">
    <location>
        <begin position="288"/>
        <end position="788"/>
    </location>
</feature>
<dbReference type="Gene3D" id="2.40.170.20">
    <property type="entry name" value="TonB-dependent receptor, beta-barrel domain"/>
    <property type="match status" value="1"/>
</dbReference>
<name>A0A7W8E2S5_9BACT</name>
<evidence type="ECO:0000256" key="9">
    <source>
        <dbReference type="ARBA" id="ARBA00023077"/>
    </source>
</evidence>
<keyword evidence="2" id="KW-0813">Transport</keyword>
<dbReference type="PANTHER" id="PTHR32552">
    <property type="entry name" value="FERRICHROME IRON RECEPTOR-RELATED"/>
    <property type="match status" value="1"/>
</dbReference>
<dbReference type="Pfam" id="PF00593">
    <property type="entry name" value="TonB_dep_Rec_b-barrel"/>
    <property type="match status" value="1"/>
</dbReference>
<feature type="chain" id="PRO_5030777291" evidence="14">
    <location>
        <begin position="25"/>
        <end position="831"/>
    </location>
</feature>
<evidence type="ECO:0000256" key="7">
    <source>
        <dbReference type="ARBA" id="ARBA00023004"/>
    </source>
</evidence>
<keyword evidence="18" id="KW-1185">Reference proteome</keyword>
<organism evidence="17 18">
    <name type="scientific">Granulicella aggregans</name>
    <dbReference type="NCBI Taxonomy" id="474949"/>
    <lineage>
        <taxon>Bacteria</taxon>
        <taxon>Pseudomonadati</taxon>
        <taxon>Acidobacteriota</taxon>
        <taxon>Terriglobia</taxon>
        <taxon>Terriglobales</taxon>
        <taxon>Acidobacteriaceae</taxon>
        <taxon>Granulicella</taxon>
    </lineage>
</organism>
<dbReference type="AlphaFoldDB" id="A0A7W8E2S5"/>
<evidence type="ECO:0000256" key="1">
    <source>
        <dbReference type="ARBA" id="ARBA00004571"/>
    </source>
</evidence>
<evidence type="ECO:0000259" key="16">
    <source>
        <dbReference type="Pfam" id="PF07715"/>
    </source>
</evidence>
<dbReference type="PANTHER" id="PTHR32552:SF89">
    <property type="entry name" value="CATECHOLATE SIDEROPHORE RECEPTOR FIU"/>
    <property type="match status" value="1"/>
</dbReference>
<dbReference type="InterPro" id="IPR036942">
    <property type="entry name" value="Beta-barrel_TonB_sf"/>
</dbReference>
<gene>
    <name evidence="17" type="ORF">HDF16_001898</name>
</gene>
<reference evidence="17 18" key="1">
    <citation type="submission" date="2020-08" db="EMBL/GenBank/DDBJ databases">
        <title>Genomic Encyclopedia of Type Strains, Phase IV (KMG-V): Genome sequencing to study the core and pangenomes of soil and plant-associated prokaryotes.</title>
        <authorList>
            <person name="Whitman W."/>
        </authorList>
    </citation>
    <scope>NUCLEOTIDE SEQUENCE [LARGE SCALE GENOMIC DNA]</scope>
    <source>
        <strain evidence="17 18">M8UP14</strain>
    </source>
</reference>
<dbReference type="GO" id="GO:0015344">
    <property type="term" value="F:siderophore uptake transmembrane transporter activity"/>
    <property type="evidence" value="ECO:0007669"/>
    <property type="project" value="TreeGrafter"/>
</dbReference>
<feature type="compositionally biased region" description="Low complexity" evidence="13">
    <location>
        <begin position="52"/>
        <end position="62"/>
    </location>
</feature>
<evidence type="ECO:0000256" key="13">
    <source>
        <dbReference type="SAM" id="MobiDB-lite"/>
    </source>
</evidence>
<accession>A0A7W8E2S5</accession>
<comment type="similarity">
    <text evidence="12">Belongs to the TonB-dependent receptor family.</text>
</comment>
<keyword evidence="8" id="KW-0406">Ion transport</keyword>
<keyword evidence="3" id="KW-1134">Transmembrane beta strand</keyword>
<dbReference type="Pfam" id="PF07715">
    <property type="entry name" value="Plug"/>
    <property type="match status" value="1"/>
</dbReference>
<dbReference type="EMBL" id="JACHIP010000002">
    <property type="protein sequence ID" value="MBB5057213.1"/>
    <property type="molecule type" value="Genomic_DNA"/>
</dbReference>
<dbReference type="InterPro" id="IPR037066">
    <property type="entry name" value="Plug_dom_sf"/>
</dbReference>
<dbReference type="Proteomes" id="UP000540989">
    <property type="component" value="Unassembled WGS sequence"/>
</dbReference>
<keyword evidence="5" id="KW-0812">Transmembrane</keyword>
<evidence type="ECO:0000256" key="12">
    <source>
        <dbReference type="RuleBase" id="RU003357"/>
    </source>
</evidence>
<evidence type="ECO:0000259" key="15">
    <source>
        <dbReference type="Pfam" id="PF00593"/>
    </source>
</evidence>
<evidence type="ECO:0000256" key="14">
    <source>
        <dbReference type="SAM" id="SignalP"/>
    </source>
</evidence>